<proteinExistence type="predicted"/>
<organism evidence="4 5">
    <name type="scientific">Pipistrellus nathusii</name>
    <name type="common">Nathusius' pipistrelle</name>
    <dbReference type="NCBI Taxonomy" id="59473"/>
    <lineage>
        <taxon>Eukaryota</taxon>
        <taxon>Metazoa</taxon>
        <taxon>Chordata</taxon>
        <taxon>Craniata</taxon>
        <taxon>Vertebrata</taxon>
        <taxon>Euteleostomi</taxon>
        <taxon>Mammalia</taxon>
        <taxon>Eutheria</taxon>
        <taxon>Laurasiatheria</taxon>
        <taxon>Chiroptera</taxon>
        <taxon>Yangochiroptera</taxon>
        <taxon>Vespertilionidae</taxon>
        <taxon>Pipistrellus</taxon>
    </lineage>
</organism>
<feature type="domain" description="Leucine-rich repeat-containing protein 37 N-terminal" evidence="3">
    <location>
        <begin position="157"/>
        <end position="199"/>
    </location>
</feature>
<dbReference type="PANTHER" id="PTHR23045">
    <property type="entry name" value="LEUCINE-RICH REPEAT-CONTAINING PROTEIN 37A"/>
    <property type="match status" value="1"/>
</dbReference>
<feature type="region of interest" description="Disordered" evidence="1">
    <location>
        <begin position="117"/>
        <end position="147"/>
    </location>
</feature>
<feature type="compositionally biased region" description="Polar residues" evidence="1">
    <location>
        <begin position="134"/>
        <end position="147"/>
    </location>
</feature>
<dbReference type="Pfam" id="PF15779">
    <property type="entry name" value="LRRC37"/>
    <property type="match status" value="2"/>
</dbReference>
<feature type="region of interest" description="Disordered" evidence="1">
    <location>
        <begin position="258"/>
        <end position="280"/>
    </location>
</feature>
<protein>
    <recommendedName>
        <fullName evidence="3">Leucine-rich repeat-containing protein 37 N-terminal domain-containing protein</fullName>
    </recommendedName>
</protein>
<keyword evidence="2" id="KW-0732">Signal</keyword>
<feature type="domain" description="Leucine-rich repeat-containing protein 37 N-terminal" evidence="3">
    <location>
        <begin position="304"/>
        <end position="345"/>
    </location>
</feature>
<accession>A0ABN9ZH68</accession>
<dbReference type="PANTHER" id="PTHR23045:SF9">
    <property type="entry name" value="LEUCINE RICH REPEAT CONTAINING 37A-RELATED"/>
    <property type="match status" value="1"/>
</dbReference>
<dbReference type="InterPro" id="IPR015753">
    <property type="entry name" value="LRRC37"/>
</dbReference>
<dbReference type="Proteomes" id="UP001314169">
    <property type="component" value="Chromosome 16"/>
</dbReference>
<name>A0ABN9ZH68_PIPNA</name>
<feature type="compositionally biased region" description="Pro residues" evidence="1">
    <location>
        <begin position="305"/>
        <end position="319"/>
    </location>
</feature>
<evidence type="ECO:0000256" key="1">
    <source>
        <dbReference type="SAM" id="MobiDB-lite"/>
    </source>
</evidence>
<dbReference type="EMBL" id="OY882873">
    <property type="protein sequence ID" value="CAK6437641.1"/>
    <property type="molecule type" value="Genomic_DNA"/>
</dbReference>
<feature type="region of interest" description="Disordered" evidence="1">
    <location>
        <begin position="299"/>
        <end position="325"/>
    </location>
</feature>
<feature type="chain" id="PRO_5047121125" description="Leucine-rich repeat-containing protein 37 N-terminal domain-containing protein" evidence="2">
    <location>
        <begin position="25"/>
        <end position="453"/>
    </location>
</feature>
<evidence type="ECO:0000313" key="5">
    <source>
        <dbReference type="Proteomes" id="UP001314169"/>
    </source>
</evidence>
<keyword evidence="5" id="KW-1185">Reference proteome</keyword>
<feature type="signal peptide" evidence="2">
    <location>
        <begin position="1"/>
        <end position="24"/>
    </location>
</feature>
<evidence type="ECO:0000256" key="2">
    <source>
        <dbReference type="SAM" id="SignalP"/>
    </source>
</evidence>
<dbReference type="InterPro" id="IPR032754">
    <property type="entry name" value="LRRC37_N"/>
</dbReference>
<gene>
    <name evidence="4" type="ORF">MPIPNATIZW_LOCUS5947</name>
</gene>
<sequence length="453" mass="49062">MSGVHMWAPMFLFLWQLVWLQVQAAPIPELSMDSIMLTSIPLGTSKPWSWDQQNLAEDLPPNPQETSDQLPLQQEASIKSKVSYEPLKFLLAHQRELQRVLPIGVKDVDLGVLITSEPPKKIAPSPTRKESTHHATSPQESPAMSTSEAGAMGLQATAIPPKNPEVAFPPQESVQAQWPTIPPVDLGLTITPEHTLGAADTSLKQPAVHPLNPAMTFSLSEPVQAQQPTSPPLELEVPIIPEPTLEADVTALQPIEAPPKHPEVAFPPQEPVQAQQPTSPPLELGVPINIEPNSEAGATVLQPTASPPKYPEVPHPPPETMQAQQPTFPPLDLELTITPETTLEADATALQQNEAPPLHPEVTLQHPQLVQVQQATFSEVKATVVSFDLEATITLEPESSESVPPMTQQVATMNICELCSCNNGTLSCVGFGSNKRLQRVPEPSTYNGSFKVL</sequence>
<evidence type="ECO:0000313" key="4">
    <source>
        <dbReference type="EMBL" id="CAK6437641.1"/>
    </source>
</evidence>
<evidence type="ECO:0000259" key="3">
    <source>
        <dbReference type="Pfam" id="PF15779"/>
    </source>
</evidence>
<reference evidence="4" key="1">
    <citation type="submission" date="2023-12" db="EMBL/GenBank/DDBJ databases">
        <authorList>
            <person name="Brown T."/>
        </authorList>
    </citation>
    <scope>NUCLEOTIDE SEQUENCE</scope>
</reference>